<evidence type="ECO:0000313" key="2">
    <source>
        <dbReference type="Proteomes" id="UP001374599"/>
    </source>
</evidence>
<gene>
    <name evidence="1" type="ORF">AN2V17_06060</name>
</gene>
<comment type="caution">
    <text evidence="1">The sequence shown here is derived from an EMBL/GenBank/DDBJ whole genome shotgun (WGS) entry which is preliminary data.</text>
</comment>
<keyword evidence="2" id="KW-1185">Reference proteome</keyword>
<dbReference type="EMBL" id="BTPU01000008">
    <property type="protein sequence ID" value="GMQ61378.1"/>
    <property type="molecule type" value="Genomic_DNA"/>
</dbReference>
<evidence type="ECO:0000313" key="1">
    <source>
        <dbReference type="EMBL" id="GMQ61378.1"/>
    </source>
</evidence>
<proteinExistence type="predicted"/>
<name>A0ACB5UHJ5_9FIRM</name>
<sequence>MAQFTVTTQMLEDTSSTIKSINTQFNGIMEDITTLMTNLQANWRSDAAEQFINKFLGLKNDFQNYSQVITSYSTFLTNAATDYASAETAIDTATGDLFS</sequence>
<protein>
    <submittedName>
        <fullName evidence="1">Uncharacterized protein</fullName>
    </submittedName>
</protein>
<organism evidence="1 2">
    <name type="scientific">Vallitalea maricola</name>
    <dbReference type="NCBI Taxonomy" id="3074433"/>
    <lineage>
        <taxon>Bacteria</taxon>
        <taxon>Bacillati</taxon>
        <taxon>Bacillota</taxon>
        <taxon>Clostridia</taxon>
        <taxon>Lachnospirales</taxon>
        <taxon>Vallitaleaceae</taxon>
        <taxon>Vallitalea</taxon>
    </lineage>
</organism>
<accession>A0ACB5UHJ5</accession>
<dbReference type="Proteomes" id="UP001374599">
    <property type="component" value="Unassembled WGS sequence"/>
</dbReference>
<reference evidence="1" key="1">
    <citation type="submission" date="2023-09" db="EMBL/GenBank/DDBJ databases">
        <title>Vallitalea sediminicola and Vallitalea maricola sp. nov., anaerobic bacteria isolated from marine sediment.</title>
        <authorList>
            <person name="Hirano S."/>
            <person name="Maeda A."/>
            <person name="Terahara T."/>
            <person name="Mori K."/>
            <person name="Hamada M."/>
            <person name="Matsumoto R."/>
            <person name="Kobayashi T."/>
        </authorList>
    </citation>
    <scope>NUCLEOTIDE SEQUENCE</scope>
    <source>
        <strain evidence="1">AN17-2</strain>
    </source>
</reference>